<reference evidence="2" key="1">
    <citation type="submission" date="2020-05" db="EMBL/GenBank/DDBJ databases">
        <title>WGS assembly of Panicum virgatum.</title>
        <authorList>
            <person name="Lovell J.T."/>
            <person name="Jenkins J."/>
            <person name="Shu S."/>
            <person name="Juenger T.E."/>
            <person name="Schmutz J."/>
        </authorList>
    </citation>
    <scope>NUCLEOTIDE SEQUENCE</scope>
    <source>
        <strain evidence="2">AP13</strain>
    </source>
</reference>
<proteinExistence type="predicted"/>
<feature type="chain" id="PRO_5035783657" description="Knottin scorpion toxin-like domain-containing protein" evidence="1">
    <location>
        <begin position="23"/>
        <end position="100"/>
    </location>
</feature>
<name>A0A8T0V5D3_PANVG</name>
<sequence>MAPSLKNLSAAVFLLLVVTAAARMDAESSASIIRDYSCGHHLSGNYKGTCWLWINDDDCKRVCVDESSDNNGGLCVYFQCWCQTGCTSETAAAASAPIRQ</sequence>
<dbReference type="InterPro" id="IPR036574">
    <property type="entry name" value="Scorpion_toxin-like_sf"/>
</dbReference>
<organism evidence="2 3">
    <name type="scientific">Panicum virgatum</name>
    <name type="common">Blackwell switchgrass</name>
    <dbReference type="NCBI Taxonomy" id="38727"/>
    <lineage>
        <taxon>Eukaryota</taxon>
        <taxon>Viridiplantae</taxon>
        <taxon>Streptophyta</taxon>
        <taxon>Embryophyta</taxon>
        <taxon>Tracheophyta</taxon>
        <taxon>Spermatophyta</taxon>
        <taxon>Magnoliopsida</taxon>
        <taxon>Liliopsida</taxon>
        <taxon>Poales</taxon>
        <taxon>Poaceae</taxon>
        <taxon>PACMAD clade</taxon>
        <taxon>Panicoideae</taxon>
        <taxon>Panicodae</taxon>
        <taxon>Paniceae</taxon>
        <taxon>Panicinae</taxon>
        <taxon>Panicum</taxon>
        <taxon>Panicum sect. Hiantes</taxon>
    </lineage>
</organism>
<dbReference type="Gene3D" id="3.30.30.10">
    <property type="entry name" value="Knottin, scorpion toxin-like"/>
    <property type="match status" value="1"/>
</dbReference>
<dbReference type="Proteomes" id="UP000823388">
    <property type="component" value="Chromosome 3K"/>
</dbReference>
<protein>
    <recommendedName>
        <fullName evidence="4">Knottin scorpion toxin-like domain-containing protein</fullName>
    </recommendedName>
</protein>
<keyword evidence="3" id="KW-1185">Reference proteome</keyword>
<evidence type="ECO:0000313" key="3">
    <source>
        <dbReference type="Proteomes" id="UP000823388"/>
    </source>
</evidence>
<keyword evidence="1" id="KW-0732">Signal</keyword>
<accession>A0A8T0V5D3</accession>
<dbReference type="SUPFAM" id="SSF57095">
    <property type="entry name" value="Scorpion toxin-like"/>
    <property type="match status" value="1"/>
</dbReference>
<feature type="signal peptide" evidence="1">
    <location>
        <begin position="1"/>
        <end position="22"/>
    </location>
</feature>
<comment type="caution">
    <text evidence="2">The sequence shown here is derived from an EMBL/GenBank/DDBJ whole genome shotgun (WGS) entry which is preliminary data.</text>
</comment>
<evidence type="ECO:0000256" key="1">
    <source>
        <dbReference type="SAM" id="SignalP"/>
    </source>
</evidence>
<evidence type="ECO:0008006" key="4">
    <source>
        <dbReference type="Google" id="ProtNLM"/>
    </source>
</evidence>
<dbReference type="AlphaFoldDB" id="A0A8T0V5D3"/>
<evidence type="ECO:0000313" key="2">
    <source>
        <dbReference type="EMBL" id="KAG2629718.1"/>
    </source>
</evidence>
<dbReference type="EMBL" id="CM029041">
    <property type="protein sequence ID" value="KAG2629718.1"/>
    <property type="molecule type" value="Genomic_DNA"/>
</dbReference>
<gene>
    <name evidence="2" type="ORF">PVAP13_3KG447700</name>
</gene>